<proteinExistence type="predicted"/>
<protein>
    <submittedName>
        <fullName evidence="1">Uncharacterized protein</fullName>
    </submittedName>
</protein>
<reference evidence="1" key="1">
    <citation type="journal article" date="2015" name="Nature">
        <title>Complex archaea that bridge the gap between prokaryotes and eukaryotes.</title>
        <authorList>
            <person name="Spang A."/>
            <person name="Saw J.H."/>
            <person name="Jorgensen S.L."/>
            <person name="Zaremba-Niedzwiedzka K."/>
            <person name="Martijn J."/>
            <person name="Lind A.E."/>
            <person name="van Eijk R."/>
            <person name="Schleper C."/>
            <person name="Guy L."/>
            <person name="Ettema T.J."/>
        </authorList>
    </citation>
    <scope>NUCLEOTIDE SEQUENCE</scope>
</reference>
<gene>
    <name evidence="1" type="ORF">LCGC14_2368740</name>
</gene>
<name>A0A0F9EGV8_9ZZZZ</name>
<dbReference type="EMBL" id="LAZR01034871">
    <property type="protein sequence ID" value="KKL29076.1"/>
    <property type="molecule type" value="Genomic_DNA"/>
</dbReference>
<comment type="caution">
    <text evidence="1">The sequence shown here is derived from an EMBL/GenBank/DDBJ whole genome shotgun (WGS) entry which is preliminary data.</text>
</comment>
<accession>A0A0F9EGV8</accession>
<sequence>MRLNFNMRQLTIKQKNLLRKWKNSDEDLYCWEDLEIKQIEELEKINDTEILSQEVNRFLGDIF</sequence>
<dbReference type="AlphaFoldDB" id="A0A0F9EGV8"/>
<evidence type="ECO:0000313" key="1">
    <source>
        <dbReference type="EMBL" id="KKL29076.1"/>
    </source>
</evidence>
<organism evidence="1">
    <name type="scientific">marine sediment metagenome</name>
    <dbReference type="NCBI Taxonomy" id="412755"/>
    <lineage>
        <taxon>unclassified sequences</taxon>
        <taxon>metagenomes</taxon>
        <taxon>ecological metagenomes</taxon>
    </lineage>
</organism>